<protein>
    <submittedName>
        <fullName evidence="4">2-methylcitrate dehydratase PrpD</fullName>
    </submittedName>
</protein>
<organism evidence="4 5">
    <name type="scientific">Streptomyces zhaozhouensis</name>
    <dbReference type="NCBI Taxonomy" id="1300267"/>
    <lineage>
        <taxon>Bacteria</taxon>
        <taxon>Bacillati</taxon>
        <taxon>Actinomycetota</taxon>
        <taxon>Actinomycetes</taxon>
        <taxon>Kitasatosporales</taxon>
        <taxon>Streptomycetaceae</taxon>
        <taxon>Streptomyces</taxon>
    </lineage>
</organism>
<keyword evidence="5" id="KW-1185">Reference proteome</keyword>
<dbReference type="InterPro" id="IPR005656">
    <property type="entry name" value="MmgE_PrpD"/>
</dbReference>
<feature type="domain" description="MmgE/PrpD N-terminal" evidence="2">
    <location>
        <begin position="58"/>
        <end position="196"/>
    </location>
</feature>
<comment type="similarity">
    <text evidence="1">Belongs to the PrpD family.</text>
</comment>
<gene>
    <name evidence="4" type="ORF">SAMN06297387_101640</name>
</gene>
<evidence type="ECO:0000259" key="2">
    <source>
        <dbReference type="Pfam" id="PF03972"/>
    </source>
</evidence>
<dbReference type="PANTHER" id="PTHR16943:SF8">
    <property type="entry name" value="2-METHYLCITRATE DEHYDRATASE"/>
    <property type="match status" value="1"/>
</dbReference>
<name>A0A286DLL4_9ACTN</name>
<feature type="domain" description="MmgE/PrpD C-terminal" evidence="3">
    <location>
        <begin position="226"/>
        <end position="376"/>
    </location>
</feature>
<dbReference type="Pfam" id="PF19305">
    <property type="entry name" value="MmgE_PrpD_C"/>
    <property type="match status" value="1"/>
</dbReference>
<dbReference type="PANTHER" id="PTHR16943">
    <property type="entry name" value="2-METHYLCITRATE DEHYDRATASE-RELATED"/>
    <property type="match status" value="1"/>
</dbReference>
<dbReference type="InterPro" id="IPR045337">
    <property type="entry name" value="MmgE_PrpD_C"/>
</dbReference>
<dbReference type="Proteomes" id="UP000219072">
    <property type="component" value="Unassembled WGS sequence"/>
</dbReference>
<dbReference type="Pfam" id="PF03972">
    <property type="entry name" value="MmgE_PrpD_N"/>
    <property type="match status" value="1"/>
</dbReference>
<evidence type="ECO:0000313" key="5">
    <source>
        <dbReference type="Proteomes" id="UP000219072"/>
    </source>
</evidence>
<dbReference type="InterPro" id="IPR042188">
    <property type="entry name" value="MmgE/PrpD_sf_2"/>
</dbReference>
<dbReference type="InterPro" id="IPR042183">
    <property type="entry name" value="MmgE/PrpD_sf_1"/>
</dbReference>
<dbReference type="Gene3D" id="3.30.1330.120">
    <property type="entry name" value="2-methylcitrate dehydratase PrpD"/>
    <property type="match status" value="1"/>
</dbReference>
<proteinExistence type="inferred from homology"/>
<evidence type="ECO:0000259" key="3">
    <source>
        <dbReference type="Pfam" id="PF19305"/>
    </source>
</evidence>
<dbReference type="OrthoDB" id="9797528at2"/>
<dbReference type="SUPFAM" id="SSF103378">
    <property type="entry name" value="2-methylcitrate dehydratase PrpD"/>
    <property type="match status" value="1"/>
</dbReference>
<dbReference type="RefSeq" id="WP_097229357.1">
    <property type="nucleotide sequence ID" value="NZ_OCNE01000001.1"/>
</dbReference>
<evidence type="ECO:0000256" key="1">
    <source>
        <dbReference type="ARBA" id="ARBA00006174"/>
    </source>
</evidence>
<reference evidence="4 5" key="1">
    <citation type="submission" date="2017-09" db="EMBL/GenBank/DDBJ databases">
        <authorList>
            <person name="Ehlers B."/>
            <person name="Leendertz F.H."/>
        </authorList>
    </citation>
    <scope>NUCLEOTIDE SEQUENCE [LARGE SCALE GENOMIC DNA]</scope>
    <source>
        <strain evidence="4 5">CGMCC 4.7095</strain>
    </source>
</reference>
<sequence length="402" mass="40103">MTSIAERLALWAEELAPTEEDLALARRSLHDTVAVTLAAREDPLVPLVAPLPEEARWAALAHVLSFDDVHMPSTSHVSAVCVPAVLATGGDARAYLGAAGVMARLGTALGWAHYTSGWHATCTAGAPAAAAGAALALGLGPEGVAAAMALAVPAAGGVRNAFGTSAKPLQVGFAAAAGVRAARLVAAGADADPTALDQWLALVGGDAAAVECAGPAVPGGLAIKLFPCCYSLQRPIGAVRRLLAEEPLAAPVERVRVTTLTSTVGPLISHRPTSGAEGRLSMEYALAATLLDQAPGFGSFTDAAVGRPAAAALMDRTEVRLVEGGGGLLDGETRLSVELADGTRREAVLDLPPGAPGRPPTAADLATKLAACGADVPGLVGDLDWSGAAALLRAALPAGAAG</sequence>
<dbReference type="EMBL" id="OCNE01000001">
    <property type="protein sequence ID" value="SOD59503.1"/>
    <property type="molecule type" value="Genomic_DNA"/>
</dbReference>
<dbReference type="Gene3D" id="1.10.4100.10">
    <property type="entry name" value="2-methylcitrate dehydratase PrpD"/>
    <property type="match status" value="1"/>
</dbReference>
<dbReference type="AlphaFoldDB" id="A0A286DLL4"/>
<accession>A0A286DLL4</accession>
<evidence type="ECO:0000313" key="4">
    <source>
        <dbReference type="EMBL" id="SOD59503.1"/>
    </source>
</evidence>
<dbReference type="InterPro" id="IPR036148">
    <property type="entry name" value="MmgE/PrpD_sf"/>
</dbReference>
<dbReference type="GO" id="GO:0016829">
    <property type="term" value="F:lyase activity"/>
    <property type="evidence" value="ECO:0007669"/>
    <property type="project" value="InterPro"/>
</dbReference>
<dbReference type="InterPro" id="IPR045336">
    <property type="entry name" value="MmgE_PrpD_N"/>
</dbReference>